<dbReference type="Pfam" id="PF00307">
    <property type="entry name" value="CH"/>
    <property type="match status" value="1"/>
</dbReference>
<feature type="compositionally biased region" description="Basic and acidic residues" evidence="18">
    <location>
        <begin position="1931"/>
        <end position="1940"/>
    </location>
</feature>
<feature type="region of interest" description="Disordered" evidence="18">
    <location>
        <begin position="2355"/>
        <end position="2417"/>
    </location>
</feature>
<dbReference type="PROSITE" id="PS50021">
    <property type="entry name" value="CH"/>
    <property type="match status" value="1"/>
</dbReference>
<feature type="compositionally biased region" description="Low complexity" evidence="18">
    <location>
        <begin position="1146"/>
        <end position="1156"/>
    </location>
</feature>
<evidence type="ECO:0000256" key="18">
    <source>
        <dbReference type="SAM" id="MobiDB-lite"/>
    </source>
</evidence>
<evidence type="ECO:0000256" key="5">
    <source>
        <dbReference type="ARBA" id="ARBA00022490"/>
    </source>
</evidence>
<feature type="compositionally biased region" description="Acidic residues" evidence="18">
    <location>
        <begin position="1073"/>
        <end position="1085"/>
    </location>
</feature>
<evidence type="ECO:0000256" key="3">
    <source>
        <dbReference type="ARBA" id="ARBA00008223"/>
    </source>
</evidence>
<feature type="region of interest" description="Disordered" evidence="18">
    <location>
        <begin position="721"/>
        <end position="752"/>
    </location>
</feature>
<feature type="compositionally biased region" description="Low complexity" evidence="18">
    <location>
        <begin position="1950"/>
        <end position="1962"/>
    </location>
</feature>
<dbReference type="SMART" id="SM00132">
    <property type="entry name" value="LIM"/>
    <property type="match status" value="1"/>
</dbReference>
<dbReference type="Gene3D" id="2.10.110.10">
    <property type="entry name" value="Cysteine Rich Protein"/>
    <property type="match status" value="1"/>
</dbReference>
<dbReference type="InterPro" id="IPR001715">
    <property type="entry name" value="CH_dom"/>
</dbReference>
<dbReference type="GO" id="GO:0005737">
    <property type="term" value="C:cytoplasm"/>
    <property type="evidence" value="ECO:0007669"/>
    <property type="project" value="UniProtKB-SubCell"/>
</dbReference>
<evidence type="ECO:0000256" key="2">
    <source>
        <dbReference type="ARBA" id="ARBA00004496"/>
    </source>
</evidence>
<dbReference type="InterPro" id="IPR036872">
    <property type="entry name" value="CH_dom_sf"/>
</dbReference>
<keyword evidence="10" id="KW-0521">NADP</keyword>
<evidence type="ECO:0000256" key="9">
    <source>
        <dbReference type="ARBA" id="ARBA00022833"/>
    </source>
</evidence>
<evidence type="ECO:0000256" key="13">
    <source>
        <dbReference type="ARBA" id="ARBA00023038"/>
    </source>
</evidence>
<feature type="compositionally biased region" description="Basic and acidic residues" evidence="18">
    <location>
        <begin position="1052"/>
        <end position="1065"/>
    </location>
</feature>
<dbReference type="InterPro" id="IPR022735">
    <property type="entry name" value="bMERB_dom"/>
</dbReference>
<feature type="compositionally biased region" description="Basic and acidic residues" evidence="18">
    <location>
        <begin position="2798"/>
        <end position="2813"/>
    </location>
</feature>
<feature type="compositionally biased region" description="Low complexity" evidence="18">
    <location>
        <begin position="1994"/>
        <end position="2011"/>
    </location>
</feature>
<dbReference type="PROSITE" id="PS51848">
    <property type="entry name" value="BMERB"/>
    <property type="match status" value="1"/>
</dbReference>
<feature type="compositionally biased region" description="Low complexity" evidence="18">
    <location>
        <begin position="2170"/>
        <end position="2195"/>
    </location>
</feature>
<evidence type="ECO:0000256" key="4">
    <source>
        <dbReference type="ARBA" id="ARBA00012709"/>
    </source>
</evidence>
<dbReference type="EC" id="1.14.13.225" evidence="4"/>
<keyword evidence="13 16" id="KW-0440">LIM domain</keyword>
<feature type="domain" description="Calponin-homology (CH)" evidence="19">
    <location>
        <begin position="554"/>
        <end position="657"/>
    </location>
</feature>
<evidence type="ECO:0000256" key="1">
    <source>
        <dbReference type="ARBA" id="ARBA00001974"/>
    </source>
</evidence>
<feature type="region of interest" description="Disordered" evidence="18">
    <location>
        <begin position="2641"/>
        <end position="2856"/>
    </location>
</feature>
<keyword evidence="14" id="KW-0009">Actin-binding</keyword>
<keyword evidence="17" id="KW-0175">Coiled coil</keyword>
<feature type="compositionally biased region" description="Low complexity" evidence="18">
    <location>
        <begin position="2678"/>
        <end position="2709"/>
    </location>
</feature>
<feature type="compositionally biased region" description="Acidic residues" evidence="18">
    <location>
        <begin position="1170"/>
        <end position="1188"/>
    </location>
</feature>
<dbReference type="PRINTS" id="PR00420">
    <property type="entry name" value="RNGMNOXGNASE"/>
</dbReference>
<feature type="compositionally biased region" description="Polar residues" evidence="18">
    <location>
        <begin position="2662"/>
        <end position="2677"/>
    </location>
</feature>
<keyword evidence="9 16" id="KW-0862">Zinc</keyword>
<dbReference type="SUPFAM" id="SSF51905">
    <property type="entry name" value="FAD/NAD(P)-binding domain"/>
    <property type="match status" value="1"/>
</dbReference>
<dbReference type="SMART" id="SM00033">
    <property type="entry name" value="CH"/>
    <property type="match status" value="1"/>
</dbReference>
<accession>A0A6A7FVJ5</accession>
<dbReference type="PANTHER" id="PTHR23167">
    <property type="entry name" value="CALPONIN HOMOLOGY DOMAIN-CONTAINING PROTEIN DDB_G0272472-RELATED"/>
    <property type="match status" value="1"/>
</dbReference>
<dbReference type="PANTHER" id="PTHR23167:SF54">
    <property type="entry name" value="[F-ACTIN]-MONOOXYGENASE MICAL"/>
    <property type="match status" value="1"/>
</dbReference>
<feature type="compositionally biased region" description="Polar residues" evidence="18">
    <location>
        <begin position="1902"/>
        <end position="1930"/>
    </location>
</feature>
<keyword evidence="5" id="KW-0963">Cytoplasm</keyword>
<proteinExistence type="evidence at transcript level"/>
<comment type="cofactor">
    <cofactor evidence="1">
        <name>FAD</name>
        <dbReference type="ChEBI" id="CHEBI:57692"/>
    </cofactor>
</comment>
<evidence type="ECO:0000256" key="15">
    <source>
        <dbReference type="ARBA" id="ARBA00049522"/>
    </source>
</evidence>
<evidence type="ECO:0000256" key="12">
    <source>
        <dbReference type="ARBA" id="ARBA00023033"/>
    </source>
</evidence>
<name>A0A6A7FVJ5_9CRUS</name>
<feature type="compositionally biased region" description="Acidic residues" evidence="18">
    <location>
        <begin position="1096"/>
        <end position="1110"/>
    </location>
</feature>
<comment type="subcellular location">
    <subcellularLocation>
        <location evidence="2">Cytoplasm</location>
    </subcellularLocation>
</comment>
<feature type="compositionally biased region" description="Polar residues" evidence="18">
    <location>
        <begin position="1683"/>
        <end position="1693"/>
    </location>
</feature>
<dbReference type="FunFam" id="3.50.50.60:FF:000004">
    <property type="entry name" value="protein-methionine sulfoxide oxidase MICAL2 isoform X1"/>
    <property type="match status" value="1"/>
</dbReference>
<feature type="region of interest" description="Disordered" evidence="18">
    <location>
        <begin position="2159"/>
        <end position="2219"/>
    </location>
</feature>
<feature type="domain" description="BMERB" evidence="21">
    <location>
        <begin position="2951"/>
        <end position="3044"/>
    </location>
</feature>
<dbReference type="SUPFAM" id="SSF47576">
    <property type="entry name" value="Calponin-homology domain, CH-domain"/>
    <property type="match status" value="1"/>
</dbReference>
<feature type="region of interest" description="Disordered" evidence="18">
    <location>
        <begin position="2921"/>
        <end position="2949"/>
    </location>
</feature>
<evidence type="ECO:0000256" key="14">
    <source>
        <dbReference type="ARBA" id="ARBA00023203"/>
    </source>
</evidence>
<dbReference type="SMART" id="SM01203">
    <property type="entry name" value="DUF3585"/>
    <property type="match status" value="1"/>
</dbReference>
<feature type="compositionally biased region" description="Low complexity" evidence="18">
    <location>
        <begin position="1127"/>
        <end position="1139"/>
    </location>
</feature>
<dbReference type="Gene3D" id="1.10.418.10">
    <property type="entry name" value="Calponin-like domain"/>
    <property type="match status" value="1"/>
</dbReference>
<dbReference type="Pfam" id="PF01494">
    <property type="entry name" value="FAD_binding_3"/>
    <property type="match status" value="1"/>
</dbReference>
<evidence type="ECO:0000259" key="20">
    <source>
        <dbReference type="PROSITE" id="PS50023"/>
    </source>
</evidence>
<comment type="similarity">
    <text evidence="3">Belongs to the Mical family.</text>
</comment>
<feature type="region of interest" description="Disordered" evidence="18">
    <location>
        <begin position="1653"/>
        <end position="1709"/>
    </location>
</feature>
<feature type="compositionally biased region" description="Low complexity" evidence="18">
    <location>
        <begin position="2767"/>
        <end position="2791"/>
    </location>
</feature>
<feature type="region of interest" description="Disordered" evidence="18">
    <location>
        <begin position="1994"/>
        <end position="2056"/>
    </location>
</feature>
<evidence type="ECO:0000256" key="7">
    <source>
        <dbReference type="ARBA" id="ARBA00022723"/>
    </source>
</evidence>
<keyword evidence="12" id="KW-0503">Monooxygenase</keyword>
<dbReference type="GO" id="GO:0003779">
    <property type="term" value="F:actin binding"/>
    <property type="evidence" value="ECO:0007669"/>
    <property type="project" value="UniProtKB-KW"/>
</dbReference>
<feature type="compositionally biased region" description="Acidic residues" evidence="18">
    <location>
        <begin position="1281"/>
        <end position="1295"/>
    </location>
</feature>
<feature type="region of interest" description="Disordered" evidence="18">
    <location>
        <begin position="1901"/>
        <end position="1965"/>
    </location>
</feature>
<keyword evidence="11" id="KW-0560">Oxidoreductase</keyword>
<dbReference type="InterPro" id="IPR001781">
    <property type="entry name" value="Znf_LIM"/>
</dbReference>
<dbReference type="PROSITE" id="PS50023">
    <property type="entry name" value="LIM_DOMAIN_2"/>
    <property type="match status" value="1"/>
</dbReference>
<dbReference type="CDD" id="cd09439">
    <property type="entry name" value="LIM_Mical"/>
    <property type="match status" value="1"/>
</dbReference>
<evidence type="ECO:0000259" key="19">
    <source>
        <dbReference type="PROSITE" id="PS50021"/>
    </source>
</evidence>
<feature type="compositionally biased region" description="Acidic residues" evidence="18">
    <location>
        <begin position="1198"/>
        <end position="1210"/>
    </location>
</feature>
<reference evidence="22" key="1">
    <citation type="submission" date="2017-11" db="EMBL/GenBank/DDBJ databases">
        <title>The sensing device of the deep-sea amphipod.</title>
        <authorList>
            <person name="Kobayashi H."/>
            <person name="Nagahama T."/>
            <person name="Arai W."/>
            <person name="Sasagawa Y."/>
            <person name="Umeda M."/>
            <person name="Hayashi T."/>
            <person name="Nikaido I."/>
            <person name="Watanabe H."/>
            <person name="Oguri K."/>
            <person name="Kitazato H."/>
            <person name="Fujioka K."/>
            <person name="Kido Y."/>
            <person name="Takami H."/>
        </authorList>
    </citation>
    <scope>NUCLEOTIDE SEQUENCE</scope>
    <source>
        <tissue evidence="22">Whole body</tissue>
    </source>
</reference>
<dbReference type="InterPro" id="IPR036188">
    <property type="entry name" value="FAD/NAD-bd_sf"/>
</dbReference>
<protein>
    <recommendedName>
        <fullName evidence="4">F-actin monooxygenase</fullName>
        <ecNumber evidence="4">1.14.13.225</ecNumber>
    </recommendedName>
</protein>
<dbReference type="GO" id="GO:0046872">
    <property type="term" value="F:metal ion binding"/>
    <property type="evidence" value="ECO:0007669"/>
    <property type="project" value="UniProtKB-KW"/>
</dbReference>
<feature type="compositionally biased region" description="Polar residues" evidence="18">
    <location>
        <begin position="2258"/>
        <end position="2280"/>
    </location>
</feature>
<feature type="compositionally biased region" description="Polar residues" evidence="18">
    <location>
        <begin position="1656"/>
        <end position="1673"/>
    </location>
</feature>
<keyword evidence="6" id="KW-0285">Flavoprotein</keyword>
<feature type="domain" description="LIM zinc-binding" evidence="20">
    <location>
        <begin position="924"/>
        <end position="989"/>
    </location>
</feature>
<evidence type="ECO:0000256" key="17">
    <source>
        <dbReference type="SAM" id="Coils"/>
    </source>
</evidence>
<dbReference type="GO" id="GO:0120501">
    <property type="term" value="F:F-actin monooxygenase activity"/>
    <property type="evidence" value="ECO:0007669"/>
    <property type="project" value="UniProtKB-EC"/>
</dbReference>
<dbReference type="InterPro" id="IPR050540">
    <property type="entry name" value="F-actin_Monoox_Mical"/>
</dbReference>
<evidence type="ECO:0000259" key="21">
    <source>
        <dbReference type="PROSITE" id="PS51848"/>
    </source>
</evidence>
<feature type="compositionally biased region" description="Polar residues" evidence="18">
    <location>
        <begin position="2405"/>
        <end position="2417"/>
    </location>
</feature>
<evidence type="ECO:0000256" key="16">
    <source>
        <dbReference type="PROSITE-ProRule" id="PRU00125"/>
    </source>
</evidence>
<dbReference type="SUPFAM" id="SSF57716">
    <property type="entry name" value="Glucocorticoid receptor-like (DNA-binding domain)"/>
    <property type="match status" value="1"/>
</dbReference>
<feature type="compositionally biased region" description="Basic and acidic residues" evidence="18">
    <location>
        <begin position="1211"/>
        <end position="1234"/>
    </location>
</feature>
<comment type="catalytic activity">
    <reaction evidence="15">
        <text>L-methionyl-[F-actin] + NADPH + O2 + H(+) = L-methionyl-(R)-S-oxide-[F-actin] + NADP(+) + H2O</text>
        <dbReference type="Rhea" id="RHEA:51308"/>
        <dbReference type="Rhea" id="RHEA-COMP:12953"/>
        <dbReference type="Rhea" id="RHEA-COMP:12956"/>
        <dbReference type="ChEBI" id="CHEBI:15377"/>
        <dbReference type="ChEBI" id="CHEBI:15378"/>
        <dbReference type="ChEBI" id="CHEBI:15379"/>
        <dbReference type="ChEBI" id="CHEBI:16044"/>
        <dbReference type="ChEBI" id="CHEBI:45764"/>
        <dbReference type="ChEBI" id="CHEBI:57783"/>
        <dbReference type="ChEBI" id="CHEBI:58349"/>
        <dbReference type="EC" id="1.14.13.225"/>
    </reaction>
</comment>
<dbReference type="PROSITE" id="PS00478">
    <property type="entry name" value="LIM_DOMAIN_1"/>
    <property type="match status" value="1"/>
</dbReference>
<feature type="compositionally biased region" description="Basic and acidic residues" evidence="18">
    <location>
        <begin position="1265"/>
        <end position="1275"/>
    </location>
</feature>
<evidence type="ECO:0000256" key="11">
    <source>
        <dbReference type="ARBA" id="ARBA00023002"/>
    </source>
</evidence>
<dbReference type="InterPro" id="IPR002938">
    <property type="entry name" value="FAD-bd"/>
</dbReference>
<feature type="region of interest" description="Disordered" evidence="18">
    <location>
        <begin position="2468"/>
        <end position="2498"/>
    </location>
</feature>
<feature type="region of interest" description="Disordered" evidence="18">
    <location>
        <begin position="1052"/>
        <end position="1310"/>
    </location>
</feature>
<feature type="compositionally biased region" description="Low complexity" evidence="18">
    <location>
        <begin position="2021"/>
        <end position="2030"/>
    </location>
</feature>
<sequence>MMYKHRNTEHNGGTNAAVVSPETAQAADVLEKFISASTFKSVLHHHRQICELLKLRPNSIRHFYPKLRAKLKSWKAQALWAKFDKRAAHKCYNHGKSCANTKVLIIGSGPCGLRTAIEAQLLGAQVVVVEKRDRFSRNNVLHLWPFVITDLKALGAKKFYGKFCAGSIDHISIRQLQCILLKVALLLGVKVFEGLGFEELLPPPENQTEKIGWRARFSQPEHSLAQYEFDVIIGADGKRNTLAGFKRTEFRGKLAIAVTANFINRRTELESSVQEISGVAFIFNQKFFKEMRAATGIDLENIVYYKDETHYFVMTAKKHSLIDKGVIKQDLMDTQQLLHPNNVDREALQDYAREAADFSTNYQMPHLDFAVNHYGHPDVAMFDFTSMFAAENACRAHQVHGHRLLMGMVGDSLLEPFWPTGSGCARGFLSAFDAAWMMRSWAALGTAGNPLEVLAERESIYRLLAQTTPRNLSKDHSSYTLEPCSRYPTINTRAVLPFQVRQLLSTDDPSSVPAMLSDDTSSVVAALPLHNNATTLIDTASDDVPRKRKRRDSLVDSAALLNWCQRQVSHLPGLSIEDISSSFKDGLALCGILHRYRPELVPHEELSPQSAALNNQLAFDILETEFGVPPVLTGVELAECEVPDKLTMISYLSQVHHVLRGEVPHVPHDQDDQDMLDEQQLHAQGSSSGVGGGGAARGVTCRIRDDATLFATSTLDKRSKKYKTDRNITPQGGADLPTVPRSSSRGGWPVTVDREDFDDRVKYLEAKFKGEPLHQPRTDKKPKDMMRAIGRLEKTDWNLAAIERKIEDNPRPAVSGEAERVPKWSKQAYEDKMNTMERRLRANGEKEETIAKYKELDASLKRLEKKLKEGSTLDVGLKGNNKVSNLASQLSSKLTHTLDTDRTKMTLSSNKAPVVVQLPTTSSDLCYFCNNRVYLVERLSAEGKFFHRHCFKCHYCNVLLRLGNYIYDREGRYGGKFFCIPHFGVTGTAGGQQNRRAAAQPGKLASTAQVQEAEQQRQQQQDRDAAAAAAAAAAAPSTREVLAKMSDVVRADMEDRGTTPERVEFENSLLEQGSDEEDYLSEDEWTDRNFGASANELDDTSNDDSEDEYTDSSSEEHAVAADDIKQTTAATATRVTPAAGGERKGSAVAAAAGSASWQSRYQRADHEQPDSESDIDSDEYSEEYGAEGDESHTATEGEGGDEDDDDEDGDEVRRQRERRKQEIRHSTPPKHDDTSDTASDTEIASDESEESDTQIDTDSEFGEDEQQRHSIRAHEIPTIVIDDDDTDSEESDEAANVDTDITPKKSKKVADKQLERLMQENNAAGAEKSASLTSLADLSKSPTKQSAIAVDDDVRSRLLQLQRTESNEALTQKNLLLRRQYLLGHGNSLPKKSVSTADLGNRFKSFMEKISETQKMLNPAPQPSPAMQAYINSSTHKNATILSPLSPLAAQKLGLKQETVSSSRALGSDDLQLNEVALPQDNKKLSATSIVPDQQPSNVNVKVTGNENQHYQEELSHELDDRDIDFGEEIIDNEDSALEDATNSNLIIDGDSAPPDKSFNQLGVIINNSLTGVETVNEELVNRNNNYVSVTEQESLNIGTGTPNASANVSSHSVKSISSDVDDLFDILAKDAEDEAVNMFSFTSAMSDADAAVAESSRSQSTNAKTEQKQQPASPRVIDSPDEISSNTTQNINDLDKSEKYKNSNFDNISTCSKENSEITISDHSCSLTRSSDKTENKELVIVQPISPISISSEELNCAASYAASEGKLQEVTVESPVAATSESKESYGADNDATVRGAFPRMASIESLGDTDSAMTSIRSLDKHKVPQIPSMPPPLLETKEKENELCVPSNTNVLAEIEALDFMDSNKEEVSISNTELNHAHRDVDSNYKKDTLSKVDVPSVTNSDLKGNVISSVSTNNGTLSNETSPTEEYKYEKITDEAADNVPLASSPKESNSASSWSQYTPLKEGLSSSTEESVSSGVVKASVACNSSSSGSVAALGRSSSGAGSVDLAETEDTSLSHSNKSASSESKEHSSLSESSSSIRKFSGGDDSKEALLSSPELVKNVTSKTNKVNAVSSTAKTENSPIIHESVPAAQNSLNKNHSDRSNGVLLSSSTRLYEGYIPRFKDHIAPFAFSRDTLDIRKDNRLPSSLTTVKDKAPALSTTGKLNSSSLEESSSSVSVNATASSSDTTSHPAVPDNTAALKKREKNVINSKRKDGDVVHQLVLSRISRKATERGNRRGSRLMLSSLHSTDNLLESSQHSQSGHQNTSQLKSSPNIPEEVGNESSHNPLNKSCNKSTTSLSERSVRDPSQRYSNGFRFSPVQSSIGAMRTRANTIGTINRENKAISLSNLPATPLTHPHQFNNIGKGPRQLFKDSTDKSTANNPPDVASTADAPSDLITPLSSTRQVPEKTPVSSVISGLDLERSRAREKARTIVKLKSDFDLGLSPPHVSAAIAERLMATKSEKNKEIASSDEDQAARHASTGRSKQGNTNLVSVAEGDSVLELGVLCDKVREERVRELLAEQRARETEASYNRELREEKVAEKLQEFRVKKDKKSNSKPIDAPDTTNNDSSEKYVRKISSRPSLLELESMQVFSKPETSVATVVPLDKCTEKQQEARAVSPVTASYAVALSLPSQQKQQISSHAAYRDVPAKSAPQPQYSGDQAGISNRHSASSATSSPSVVTPPLSTSTPLTSSPLPLTPSQISASKAAASTVVPKPPTERKHKSKDRERRRSLIQVFAGMFKSSGSGSSDEKRGLFCGESESPSSVSGSSSPAPANPSLSVPKSPATAVRDKLAKLRLPKTRDKSGKKRSISSEVLDDSGCMGSGDPRLAYSLPTSPAHHAVTPTSGDGLVYSSTTTSSSSSHVAVPPDAHYTSARLGSLHSAILTTPPHASGSLSPGLASFGVGISPRIEEESLTDEESCHSPAAGPSPVHRPPPPPIVSREAELNRLRQAQEIQRQLQECEVKTRELEERGILVEKSLRGEPGGECREETELMSEWFGLVHEKNGLARWEQELSIRARQLELEDRDARLQQQLAKLTGVGSSDARVIELQAIREQREHLHAMLVQDKLRYVEEDRDLEGVMQRKGLPLPSVRRETGV</sequence>
<feature type="coiled-coil region" evidence="17">
    <location>
        <begin position="826"/>
        <end position="873"/>
    </location>
</feature>
<feature type="region of interest" description="Disordered" evidence="18">
    <location>
        <begin position="2258"/>
        <end position="2323"/>
    </location>
</feature>
<keyword evidence="8" id="KW-0274">FAD</keyword>
<feature type="compositionally biased region" description="Acidic residues" evidence="18">
    <location>
        <begin position="1243"/>
        <end position="1264"/>
    </location>
</feature>
<feature type="compositionally biased region" description="Basic and acidic residues" evidence="18">
    <location>
        <begin position="1114"/>
        <end position="1125"/>
    </location>
</feature>
<feature type="region of interest" description="Disordered" evidence="18">
    <location>
        <begin position="2555"/>
        <end position="2579"/>
    </location>
</feature>
<dbReference type="EMBL" id="IACT01003083">
    <property type="protein sequence ID" value="LAC22334.1"/>
    <property type="molecule type" value="mRNA"/>
</dbReference>
<dbReference type="Pfam" id="PF25413">
    <property type="entry name" value="Rossman_Mical"/>
    <property type="match status" value="1"/>
</dbReference>
<dbReference type="InterPro" id="IPR057494">
    <property type="entry name" value="Rossman_Mical"/>
</dbReference>
<dbReference type="GO" id="GO:0071949">
    <property type="term" value="F:FAD binding"/>
    <property type="evidence" value="ECO:0007669"/>
    <property type="project" value="InterPro"/>
</dbReference>
<evidence type="ECO:0000256" key="10">
    <source>
        <dbReference type="ARBA" id="ARBA00022857"/>
    </source>
</evidence>
<feature type="compositionally biased region" description="Polar residues" evidence="18">
    <location>
        <begin position="2488"/>
        <end position="2498"/>
    </location>
</feature>
<evidence type="ECO:0000313" key="22">
    <source>
        <dbReference type="EMBL" id="LAC22334.1"/>
    </source>
</evidence>
<organism evidence="22">
    <name type="scientific">Hirondellea gigas</name>
    <dbReference type="NCBI Taxonomy" id="1518452"/>
    <lineage>
        <taxon>Eukaryota</taxon>
        <taxon>Metazoa</taxon>
        <taxon>Ecdysozoa</taxon>
        <taxon>Arthropoda</taxon>
        <taxon>Crustacea</taxon>
        <taxon>Multicrustacea</taxon>
        <taxon>Malacostraca</taxon>
        <taxon>Eumalacostraca</taxon>
        <taxon>Peracarida</taxon>
        <taxon>Amphipoda</taxon>
        <taxon>Amphilochidea</taxon>
        <taxon>Lysianassida</taxon>
        <taxon>Lysianassidira</taxon>
        <taxon>Lysianassoidea</taxon>
        <taxon>Lysianassidae</taxon>
        <taxon>Hirondellea</taxon>
    </lineage>
</organism>
<feature type="compositionally biased region" description="Polar residues" evidence="18">
    <location>
        <begin position="2287"/>
        <end position="2307"/>
    </location>
</feature>
<dbReference type="Gene3D" id="3.50.50.60">
    <property type="entry name" value="FAD/NAD(P)-binding domain"/>
    <property type="match status" value="1"/>
</dbReference>
<dbReference type="Pfam" id="PF12130">
    <property type="entry name" value="bMERB_dom"/>
    <property type="match status" value="1"/>
</dbReference>
<evidence type="ECO:0000256" key="8">
    <source>
        <dbReference type="ARBA" id="ARBA00022827"/>
    </source>
</evidence>
<evidence type="ECO:0000256" key="6">
    <source>
        <dbReference type="ARBA" id="ARBA00022630"/>
    </source>
</evidence>
<keyword evidence="7 16" id="KW-0479">Metal-binding</keyword>